<evidence type="ECO:0000256" key="4">
    <source>
        <dbReference type="ARBA" id="ARBA00023136"/>
    </source>
</evidence>
<reference evidence="9 10" key="1">
    <citation type="submission" date="2017-03" db="EMBL/GenBank/DDBJ databases">
        <title>Genome of the blue death feigning beetle - Asbolus verrucosus.</title>
        <authorList>
            <person name="Rider S.D."/>
        </authorList>
    </citation>
    <scope>NUCLEOTIDE SEQUENCE [LARGE SCALE GENOMIC DNA]</scope>
    <source>
        <strain evidence="9">Butters</strain>
        <tissue evidence="9">Head and leg muscle</tissue>
    </source>
</reference>
<feature type="non-terminal residue" evidence="9">
    <location>
        <position position="1"/>
    </location>
</feature>
<keyword evidence="5" id="KW-0458">Lysosome</keyword>
<comment type="caution">
    <text evidence="9">The sequence shown here is derived from an EMBL/GenBank/DDBJ whole genome shotgun (WGS) entry which is preliminary data.</text>
</comment>
<comment type="similarity">
    <text evidence="2">Belongs to the eukaryotic ribosomal protein eS19 family.</text>
</comment>
<comment type="similarity">
    <text evidence="7">Belongs to the KICS2 family.</text>
</comment>
<dbReference type="InterPro" id="IPR018544">
    <property type="entry name" value="KICS_2"/>
</dbReference>
<evidence type="ECO:0000313" key="10">
    <source>
        <dbReference type="Proteomes" id="UP000292052"/>
    </source>
</evidence>
<dbReference type="Pfam" id="PF01090">
    <property type="entry name" value="Ribosomal_S19e"/>
    <property type="match status" value="1"/>
</dbReference>
<dbReference type="SMART" id="SM01413">
    <property type="entry name" value="Ribosomal_S19e"/>
    <property type="match status" value="1"/>
</dbReference>
<dbReference type="GO" id="GO:0042149">
    <property type="term" value="P:cellular response to glucose starvation"/>
    <property type="evidence" value="ECO:0007669"/>
    <property type="project" value="TreeGrafter"/>
</dbReference>
<dbReference type="InterPro" id="IPR036390">
    <property type="entry name" value="WH_DNA-bd_sf"/>
</dbReference>
<dbReference type="SUPFAM" id="SSF158548">
    <property type="entry name" value="FLJ32549 domain-like"/>
    <property type="match status" value="1"/>
</dbReference>
<dbReference type="GO" id="GO:0002181">
    <property type="term" value="P:cytoplasmic translation"/>
    <property type="evidence" value="ECO:0007669"/>
    <property type="project" value="UniProtKB-ARBA"/>
</dbReference>
<gene>
    <name evidence="9" type="ORF">BDFB_004435</name>
</gene>
<evidence type="ECO:0000256" key="7">
    <source>
        <dbReference type="ARBA" id="ARBA00060863"/>
    </source>
</evidence>
<evidence type="ECO:0000256" key="1">
    <source>
        <dbReference type="ARBA" id="ARBA00004656"/>
    </source>
</evidence>
<keyword evidence="10" id="KW-1185">Reference proteome</keyword>
<evidence type="ECO:0000256" key="3">
    <source>
        <dbReference type="ARBA" id="ARBA00022980"/>
    </source>
</evidence>
<dbReference type="SUPFAM" id="SSF160651">
    <property type="entry name" value="FLJ32549 C-terminal domain-like"/>
    <property type="match status" value="1"/>
</dbReference>
<dbReference type="InterPro" id="IPR018277">
    <property type="entry name" value="Ribosomal_eS19_CS"/>
</dbReference>
<dbReference type="Proteomes" id="UP000292052">
    <property type="component" value="Unassembled WGS sequence"/>
</dbReference>
<proteinExistence type="inferred from homology"/>
<accession>A0A482WEL9</accession>
<dbReference type="GO" id="GO:0034198">
    <property type="term" value="P:cellular response to amino acid starvation"/>
    <property type="evidence" value="ECO:0007669"/>
    <property type="project" value="TreeGrafter"/>
</dbReference>
<dbReference type="GO" id="GO:1990904">
    <property type="term" value="C:ribonucleoprotein complex"/>
    <property type="evidence" value="ECO:0007669"/>
    <property type="project" value="UniProtKB-KW"/>
</dbReference>
<dbReference type="InterPro" id="IPR001266">
    <property type="entry name" value="Ribosomal_eS19"/>
</dbReference>
<evidence type="ECO:0000256" key="8">
    <source>
        <dbReference type="ARBA" id="ARBA00072667"/>
    </source>
</evidence>
<dbReference type="GO" id="GO:1904262">
    <property type="term" value="P:negative regulation of TORC1 signaling"/>
    <property type="evidence" value="ECO:0007669"/>
    <property type="project" value="TreeGrafter"/>
</dbReference>
<evidence type="ECO:0000256" key="2">
    <source>
        <dbReference type="ARBA" id="ARBA00010014"/>
    </source>
</evidence>
<dbReference type="FunFam" id="1.10.3450.30:FF:000001">
    <property type="entry name" value="KICSTOR complex protein C12orf66 homolog"/>
    <property type="match status" value="1"/>
</dbReference>
<dbReference type="Gene3D" id="1.10.3450.30">
    <property type="match status" value="1"/>
</dbReference>
<dbReference type="PANTHER" id="PTHR31581">
    <property type="entry name" value="KICSTOR COMPLEX PROTEIN C12ORF66"/>
    <property type="match status" value="1"/>
</dbReference>
<dbReference type="Pfam" id="PF09404">
    <property type="entry name" value="C12orf66_like"/>
    <property type="match status" value="1"/>
</dbReference>
<protein>
    <recommendedName>
        <fullName evidence="8">KICSTOR subunit 2</fullName>
    </recommendedName>
</protein>
<sequence length="510" mass="59331">IEIWIKKTYFCIHTSHTCLRYLMIKLKNMFFLQQLILTEKSYIELGFLQTKNKGFLRKDNSLRSIYEAMRSDLRKLEDNCKPTILDRRVQHYCQNIYQFLNARINMIDLYERIYTMGLNNQFMYSDMLKYIQNLIEKHSLDFTDISLTPAKAIFGLEVEILEQLFRALTELQRLQFLPSLALIHGAHTRLTLWESKMPNRENWKINFLKNNPLPALFQWLQKLKGTVLSKFSLYFHDTLAQQTTPSDMRHLCAKLHHDHYQKMVSFHRKYEAACVILLSDNQVSCDTTDYDSFPIIVSYPPRSPPQLETILKMISDTADELANVDKIIYKFSSQSEKDAYIGNFVTELCTNLRCTKKMPSVTLKDVDQHKFVKAFAQFLKKTGKLRVPEWVDLVKTSRAKELAPYDPDWYYTRCAAVVRHIYIRSPIGVGSVTKIFGTRKRNGTKPSHFCRSAGSIARKALQSLEGLKLIEKTPSGGRELTQQGRRDLDRIAAQVKAKERKALKSAVIIL</sequence>
<dbReference type="InterPro" id="IPR036388">
    <property type="entry name" value="WH-like_DNA-bd_sf"/>
</dbReference>
<dbReference type="OrthoDB" id="18134at2759"/>
<keyword evidence="6" id="KW-0687">Ribonucleoprotein</keyword>
<dbReference type="FunFam" id="1.10.10.10:FF:000118">
    <property type="entry name" value="40S ribosomal protein S19"/>
    <property type="match status" value="1"/>
</dbReference>
<dbReference type="STRING" id="1661398.A0A482WEL9"/>
<comment type="subcellular location">
    <subcellularLocation>
        <location evidence="1">Lysosome membrane</location>
    </subcellularLocation>
</comment>
<dbReference type="InterPro" id="IPR038060">
    <property type="entry name" value="C12orf66-like_central_sf"/>
</dbReference>
<dbReference type="PROSITE" id="PS00628">
    <property type="entry name" value="RIBOSOMAL_S19E"/>
    <property type="match status" value="1"/>
</dbReference>
<dbReference type="GO" id="GO:0005765">
    <property type="term" value="C:lysosomal membrane"/>
    <property type="evidence" value="ECO:0007669"/>
    <property type="project" value="UniProtKB-SubCell"/>
</dbReference>
<evidence type="ECO:0000256" key="6">
    <source>
        <dbReference type="ARBA" id="ARBA00023274"/>
    </source>
</evidence>
<dbReference type="AlphaFoldDB" id="A0A482WEL9"/>
<keyword evidence="3" id="KW-0689">Ribosomal protein</keyword>
<dbReference type="PANTHER" id="PTHR31581:SF1">
    <property type="entry name" value="KICSTOR SUBUNIT 2"/>
    <property type="match status" value="1"/>
</dbReference>
<evidence type="ECO:0000313" key="9">
    <source>
        <dbReference type="EMBL" id="RZC42978.1"/>
    </source>
</evidence>
<keyword evidence="4" id="KW-0472">Membrane</keyword>
<dbReference type="GO" id="GO:0061462">
    <property type="term" value="P:protein localization to lysosome"/>
    <property type="evidence" value="ECO:0007669"/>
    <property type="project" value="TreeGrafter"/>
</dbReference>
<name>A0A482WEL9_ASBVE</name>
<dbReference type="EMBL" id="QDEB01003121">
    <property type="protein sequence ID" value="RZC42978.1"/>
    <property type="molecule type" value="Genomic_DNA"/>
</dbReference>
<dbReference type="GO" id="GO:0005840">
    <property type="term" value="C:ribosome"/>
    <property type="evidence" value="ECO:0007669"/>
    <property type="project" value="UniProtKB-KW"/>
</dbReference>
<organism evidence="9 10">
    <name type="scientific">Asbolus verrucosus</name>
    <name type="common">Desert ironclad beetle</name>
    <dbReference type="NCBI Taxonomy" id="1661398"/>
    <lineage>
        <taxon>Eukaryota</taxon>
        <taxon>Metazoa</taxon>
        <taxon>Ecdysozoa</taxon>
        <taxon>Arthropoda</taxon>
        <taxon>Hexapoda</taxon>
        <taxon>Insecta</taxon>
        <taxon>Pterygota</taxon>
        <taxon>Neoptera</taxon>
        <taxon>Endopterygota</taxon>
        <taxon>Coleoptera</taxon>
        <taxon>Polyphaga</taxon>
        <taxon>Cucujiformia</taxon>
        <taxon>Tenebrionidae</taxon>
        <taxon>Pimeliinae</taxon>
        <taxon>Asbolus</taxon>
    </lineage>
</organism>
<dbReference type="GO" id="GO:0003735">
    <property type="term" value="F:structural constituent of ribosome"/>
    <property type="evidence" value="ECO:0007669"/>
    <property type="project" value="InterPro"/>
</dbReference>
<evidence type="ECO:0000256" key="5">
    <source>
        <dbReference type="ARBA" id="ARBA00023228"/>
    </source>
</evidence>
<dbReference type="SUPFAM" id="SSF46785">
    <property type="entry name" value="Winged helix' DNA-binding domain"/>
    <property type="match status" value="1"/>
</dbReference>
<dbReference type="Gene3D" id="1.10.10.10">
    <property type="entry name" value="Winged helix-like DNA-binding domain superfamily/Winged helix DNA-binding domain"/>
    <property type="match status" value="1"/>
</dbReference>